<dbReference type="GO" id="GO:0000455">
    <property type="term" value="P:enzyme-directed rRNA pseudouridine synthesis"/>
    <property type="evidence" value="ECO:0007669"/>
    <property type="project" value="TreeGrafter"/>
</dbReference>
<dbReference type="InterPro" id="IPR050188">
    <property type="entry name" value="RluA_PseudoU_synthase"/>
</dbReference>
<name>A0A3B0YXA2_9ZZZZ</name>
<protein>
    <submittedName>
        <fullName evidence="2">Ribosomal large subunit pseudouridine(746) synthase @ tRNA pseudouridine(32) synthase</fullName>
        <ecNumber evidence="2">5.4.99.28</ecNumber>
        <ecNumber evidence="2">5.4.99.29</ecNumber>
    </submittedName>
</protein>
<dbReference type="SUPFAM" id="SSF55120">
    <property type="entry name" value="Pseudouridine synthase"/>
    <property type="match status" value="1"/>
</dbReference>
<accession>A0A3B0YXA2</accession>
<sequence>MKEYCPPDTCLDIQHIDEALLVVNKPSGLLSVPGRGEDKQDCLLSRLQTEYPEALSIHRLDMDTSGLILFARNKKIHRQMSQLFEQRQVHKTYDALVSGCLQGEGIMDYPLLADWPNRPRQKVDFMKGKEAITRWQTISSDHENNTSHVKLFPVTGRSHQLRVHLYSLGYPILGDNLYFSNHSDKKAKRLMLHACQLSFIHPLFNSSFEMCLSSGF</sequence>
<dbReference type="GO" id="GO:0160151">
    <property type="term" value="F:tRNA pseudouridine(32) synthase activity"/>
    <property type="evidence" value="ECO:0007669"/>
    <property type="project" value="UniProtKB-EC"/>
</dbReference>
<dbReference type="GO" id="GO:0003723">
    <property type="term" value="F:RNA binding"/>
    <property type="evidence" value="ECO:0007669"/>
    <property type="project" value="InterPro"/>
</dbReference>
<reference evidence="2" key="1">
    <citation type="submission" date="2018-06" db="EMBL/GenBank/DDBJ databases">
        <authorList>
            <person name="Zhirakovskaya E."/>
        </authorList>
    </citation>
    <scope>NUCLEOTIDE SEQUENCE</scope>
</reference>
<organism evidence="2">
    <name type="scientific">hydrothermal vent metagenome</name>
    <dbReference type="NCBI Taxonomy" id="652676"/>
    <lineage>
        <taxon>unclassified sequences</taxon>
        <taxon>metagenomes</taxon>
        <taxon>ecological metagenomes</taxon>
    </lineage>
</organism>
<dbReference type="AlphaFoldDB" id="A0A3B0YXA2"/>
<gene>
    <name evidence="2" type="ORF">MNBD_GAMMA12-1499</name>
</gene>
<evidence type="ECO:0000259" key="1">
    <source>
        <dbReference type="Pfam" id="PF00849"/>
    </source>
</evidence>
<dbReference type="InterPro" id="IPR006145">
    <property type="entry name" value="PsdUridine_synth_RsuA/RluA"/>
</dbReference>
<dbReference type="EMBL" id="UOFL01000216">
    <property type="protein sequence ID" value="VAW81290.1"/>
    <property type="molecule type" value="Genomic_DNA"/>
</dbReference>
<dbReference type="PROSITE" id="PS01129">
    <property type="entry name" value="PSI_RLU"/>
    <property type="match status" value="1"/>
</dbReference>
<keyword evidence="2" id="KW-0413">Isomerase</keyword>
<dbReference type="InterPro" id="IPR006224">
    <property type="entry name" value="PsdUridine_synth_RluA-like_CS"/>
</dbReference>
<dbReference type="EC" id="5.4.99.29" evidence="2"/>
<proteinExistence type="predicted"/>
<dbReference type="PANTHER" id="PTHR21600">
    <property type="entry name" value="MITOCHONDRIAL RNA PSEUDOURIDINE SYNTHASE"/>
    <property type="match status" value="1"/>
</dbReference>
<dbReference type="Pfam" id="PF00849">
    <property type="entry name" value="PseudoU_synth_2"/>
    <property type="match status" value="1"/>
</dbReference>
<evidence type="ECO:0000313" key="2">
    <source>
        <dbReference type="EMBL" id="VAW81290.1"/>
    </source>
</evidence>
<dbReference type="PANTHER" id="PTHR21600:SF89">
    <property type="entry name" value="RIBOSOMAL LARGE SUBUNIT PSEUDOURIDINE SYNTHASE A"/>
    <property type="match status" value="1"/>
</dbReference>
<feature type="domain" description="Pseudouridine synthase RsuA/RluA-like" evidence="1">
    <location>
        <begin position="20"/>
        <end position="165"/>
    </location>
</feature>
<dbReference type="EC" id="5.4.99.28" evidence="2"/>
<dbReference type="Gene3D" id="3.30.2350.10">
    <property type="entry name" value="Pseudouridine synthase"/>
    <property type="match status" value="1"/>
</dbReference>
<dbReference type="CDD" id="cd02869">
    <property type="entry name" value="PseudoU_synth_RluA_like"/>
    <property type="match status" value="1"/>
</dbReference>
<dbReference type="GO" id="GO:0160142">
    <property type="term" value="F:23S rRNA pseudouridine(746) synthase activity"/>
    <property type="evidence" value="ECO:0007669"/>
    <property type="project" value="UniProtKB-EC"/>
</dbReference>
<dbReference type="InterPro" id="IPR020103">
    <property type="entry name" value="PsdUridine_synth_cat_dom_sf"/>
</dbReference>